<dbReference type="PANTHER" id="PTHR30566:SF5">
    <property type="entry name" value="MECHANOSENSITIVE ION CHANNEL PROTEIN 1, MITOCHONDRIAL-RELATED"/>
    <property type="match status" value="1"/>
</dbReference>
<keyword evidence="3 6" id="KW-0812">Transmembrane</keyword>
<sequence>MEWFELLNGWLVNAAINLHLIRIARFLFFVLISLILGRYTLTFIRAIINRLFPPQVVKVCEQLFQPLTQPIRITGTLVLISLSLTGLREYPSLYNFLRFFSDLAVTISVAWLASRILRQVLRFYGIELIGKLGREVDDLLLVVETIANVIIGAIAVLAFAQGRFDLIGLVASLGIGGIAVAFAAQKILEQLLSTIVLYLDPPFKPGDYIRLSTGQLGRVESIGIRATKIRTLAKSTLIIVPNSTLITMEIENVTSAKKVMVLLYLDFSKILEEREQALVQQAIKESTDALFGIDPGSTNIVLNESSQGSTTRARVTFFILGSNENSLQLRKRLLELANEKISKKLKEFGIEFIVQEPSIYVESPVTI</sequence>
<proteinExistence type="inferred from homology"/>
<dbReference type="InterPro" id="IPR010920">
    <property type="entry name" value="LSM_dom_sf"/>
</dbReference>
<feature type="transmembrane region" description="Helical" evidence="6">
    <location>
        <begin position="20"/>
        <end position="41"/>
    </location>
</feature>
<feature type="transmembrane region" description="Helical" evidence="6">
    <location>
        <begin position="139"/>
        <end position="160"/>
    </location>
</feature>
<dbReference type="Gene3D" id="2.30.30.60">
    <property type="match status" value="1"/>
</dbReference>
<evidence type="ECO:0000256" key="1">
    <source>
        <dbReference type="ARBA" id="ARBA00004141"/>
    </source>
</evidence>
<dbReference type="RefSeq" id="WP_069966400.1">
    <property type="nucleotide sequence ID" value="NZ_CM124774.1"/>
</dbReference>
<evidence type="ECO:0000256" key="5">
    <source>
        <dbReference type="ARBA" id="ARBA00023136"/>
    </source>
</evidence>
<dbReference type="EMBL" id="MJGC01000042">
    <property type="protein sequence ID" value="OEJ75959.1"/>
    <property type="molecule type" value="Genomic_DNA"/>
</dbReference>
<dbReference type="SUPFAM" id="SSF50182">
    <property type="entry name" value="Sm-like ribonucleoproteins"/>
    <property type="match status" value="1"/>
</dbReference>
<evidence type="ECO:0000256" key="2">
    <source>
        <dbReference type="ARBA" id="ARBA00008017"/>
    </source>
</evidence>
<keyword evidence="5 6" id="KW-0472">Membrane</keyword>
<evidence type="ECO:0000313" key="8">
    <source>
        <dbReference type="EMBL" id="OEJ75959.1"/>
    </source>
</evidence>
<dbReference type="Gene3D" id="1.10.287.1260">
    <property type="match status" value="1"/>
</dbReference>
<dbReference type="STRING" id="1781255.BH720_06685"/>
<comment type="similarity">
    <text evidence="2">Belongs to the MscS (TC 1.A.23) family.</text>
</comment>
<dbReference type="InterPro" id="IPR023408">
    <property type="entry name" value="MscS_beta-dom_sf"/>
</dbReference>
<dbReference type="Pfam" id="PF00924">
    <property type="entry name" value="MS_channel_2nd"/>
    <property type="match status" value="1"/>
</dbReference>
<organism evidence="8">
    <name type="scientific">Desertifilum tharense IPPAS B-1220</name>
    <dbReference type="NCBI Taxonomy" id="1781255"/>
    <lineage>
        <taxon>Bacteria</taxon>
        <taxon>Bacillati</taxon>
        <taxon>Cyanobacteriota</taxon>
        <taxon>Cyanophyceae</taxon>
        <taxon>Desertifilales</taxon>
        <taxon>Desertifilaceae</taxon>
        <taxon>Desertifilum</taxon>
    </lineage>
</organism>
<name>A0A1E5QMQ4_9CYAN</name>
<protein>
    <submittedName>
        <fullName evidence="8">Mechanosensitive ion channel protein MscS</fullName>
    </submittedName>
</protein>
<evidence type="ECO:0000256" key="6">
    <source>
        <dbReference type="SAM" id="Phobius"/>
    </source>
</evidence>
<dbReference type="SUPFAM" id="SSF82861">
    <property type="entry name" value="Mechanosensitive channel protein MscS (YggB), transmembrane region"/>
    <property type="match status" value="1"/>
</dbReference>
<dbReference type="InterPro" id="IPR011014">
    <property type="entry name" value="MscS_channel_TM-2"/>
</dbReference>
<feature type="transmembrane region" description="Helical" evidence="6">
    <location>
        <begin position="166"/>
        <end position="184"/>
    </location>
</feature>
<comment type="caution">
    <text evidence="8">The sequence shown here is derived from an EMBL/GenBank/DDBJ whole genome shotgun (WGS) entry which is preliminary data.</text>
</comment>
<evidence type="ECO:0000256" key="3">
    <source>
        <dbReference type="ARBA" id="ARBA00022692"/>
    </source>
</evidence>
<accession>A0A1E5QMQ4</accession>
<evidence type="ECO:0000259" key="7">
    <source>
        <dbReference type="Pfam" id="PF00924"/>
    </source>
</evidence>
<feature type="transmembrane region" description="Helical" evidence="6">
    <location>
        <begin position="99"/>
        <end position="118"/>
    </location>
</feature>
<dbReference type="InterPro" id="IPR006685">
    <property type="entry name" value="MscS_channel_2nd"/>
</dbReference>
<dbReference type="OrthoDB" id="450694at2"/>
<evidence type="ECO:0000256" key="4">
    <source>
        <dbReference type="ARBA" id="ARBA00022989"/>
    </source>
</evidence>
<keyword evidence="4 6" id="KW-1133">Transmembrane helix</keyword>
<feature type="transmembrane region" description="Helical" evidence="6">
    <location>
        <begin position="71"/>
        <end position="87"/>
    </location>
</feature>
<feature type="domain" description="Mechanosensitive ion channel MscS" evidence="7">
    <location>
        <begin position="187"/>
        <end position="254"/>
    </location>
</feature>
<dbReference type="PANTHER" id="PTHR30566">
    <property type="entry name" value="YNAI-RELATED MECHANOSENSITIVE ION CHANNEL"/>
    <property type="match status" value="1"/>
</dbReference>
<comment type="subcellular location">
    <subcellularLocation>
        <location evidence="1">Membrane</location>
        <topology evidence="1">Multi-pass membrane protein</topology>
    </subcellularLocation>
</comment>
<gene>
    <name evidence="8" type="ORF">BH720_06685</name>
</gene>
<dbReference type="GO" id="GO:0055085">
    <property type="term" value="P:transmembrane transport"/>
    <property type="evidence" value="ECO:0007669"/>
    <property type="project" value="InterPro"/>
</dbReference>
<reference evidence="8" key="1">
    <citation type="submission" date="2016-09" db="EMBL/GenBank/DDBJ databases">
        <title>Draft genome of thermotolerant cyanobacterium Desertifilum sp. strain IPPAS B-1220.</title>
        <authorList>
            <person name="Sinetova M.A."/>
            <person name="Bolakhan K."/>
            <person name="Zayadan B.K."/>
            <person name="Mironov K.S."/>
            <person name="Ustinova V."/>
            <person name="Kupriyanova E.V."/>
            <person name="Sidorov R.A."/>
            <person name="Skrypnik A.N."/>
            <person name="Gogoleva N.E."/>
            <person name="Gogolev Y.V."/>
            <person name="Los D.A."/>
        </authorList>
    </citation>
    <scope>NUCLEOTIDE SEQUENCE [LARGE SCALE GENOMIC DNA]</scope>
    <source>
        <strain evidence="8">IPPAS B-1220</strain>
    </source>
</reference>
<dbReference type="AlphaFoldDB" id="A0A1E5QMQ4"/>
<dbReference type="GO" id="GO:0016020">
    <property type="term" value="C:membrane"/>
    <property type="evidence" value="ECO:0007669"/>
    <property type="project" value="UniProtKB-SubCell"/>
</dbReference>